<name>A0A077NB68_XENBV</name>
<dbReference type="AlphaFoldDB" id="A0A077NB68"/>
<evidence type="ECO:0000256" key="3">
    <source>
        <dbReference type="ARBA" id="ARBA00023172"/>
    </source>
</evidence>
<evidence type="ECO:0000313" key="4">
    <source>
        <dbReference type="EMBL" id="CDG96249.1"/>
    </source>
</evidence>
<reference evidence="4" key="1">
    <citation type="submission" date="2013-07" db="EMBL/GenBank/DDBJ databases">
        <title>Sub-species coevolution in mutualistic symbiosis.</title>
        <authorList>
            <person name="Murfin K."/>
            <person name="Klassen J."/>
            <person name="Lee M."/>
            <person name="Forst S."/>
            <person name="Stock P."/>
            <person name="Goodrich-Blair H."/>
        </authorList>
    </citation>
    <scope>NUCLEOTIDE SEQUENCE [LARGE SCALE GENOMIC DNA]</scope>
    <source>
        <strain evidence="4">Puntauvense</strain>
    </source>
</reference>
<organism evidence="4 5">
    <name type="scientific">Xenorhabdus bovienii str. puntauvense</name>
    <dbReference type="NCBI Taxonomy" id="1398201"/>
    <lineage>
        <taxon>Bacteria</taxon>
        <taxon>Pseudomonadati</taxon>
        <taxon>Pseudomonadota</taxon>
        <taxon>Gammaproteobacteria</taxon>
        <taxon>Enterobacterales</taxon>
        <taxon>Morganellaceae</taxon>
        <taxon>Xenorhabdus</taxon>
    </lineage>
</organism>
<dbReference type="InterPro" id="IPR013762">
    <property type="entry name" value="Integrase-like_cat_sf"/>
</dbReference>
<proteinExistence type="inferred from homology"/>
<evidence type="ECO:0000313" key="5">
    <source>
        <dbReference type="Proteomes" id="UP000028511"/>
    </source>
</evidence>
<dbReference type="Proteomes" id="UP000028511">
    <property type="component" value="Unassembled WGS sequence"/>
</dbReference>
<evidence type="ECO:0000256" key="2">
    <source>
        <dbReference type="ARBA" id="ARBA00022908"/>
    </source>
</evidence>
<accession>A0A077NB68</accession>
<dbReference type="GO" id="GO:0003677">
    <property type="term" value="F:DNA binding"/>
    <property type="evidence" value="ECO:0007669"/>
    <property type="project" value="InterPro"/>
</dbReference>
<dbReference type="SUPFAM" id="SSF56349">
    <property type="entry name" value="DNA breaking-rejoining enzymes"/>
    <property type="match status" value="1"/>
</dbReference>
<dbReference type="EMBL" id="CBSW010000115">
    <property type="protein sequence ID" value="CDG96249.1"/>
    <property type="molecule type" value="Genomic_DNA"/>
</dbReference>
<protein>
    <submittedName>
        <fullName evidence="4">Site-specific recombinase, phage integrase family</fullName>
    </submittedName>
</protein>
<dbReference type="RefSeq" id="WP_038216276.1">
    <property type="nucleotide sequence ID" value="NZ_CAWLWN010000180.1"/>
</dbReference>
<keyword evidence="2" id="KW-0229">DNA integration</keyword>
<evidence type="ECO:0000256" key="1">
    <source>
        <dbReference type="ARBA" id="ARBA00008857"/>
    </source>
</evidence>
<dbReference type="InterPro" id="IPR011010">
    <property type="entry name" value="DNA_brk_join_enz"/>
</dbReference>
<dbReference type="PANTHER" id="PTHR30629:SF2">
    <property type="entry name" value="PROPHAGE INTEGRASE INTS-RELATED"/>
    <property type="match status" value="1"/>
</dbReference>
<comment type="caution">
    <text evidence="4">The sequence shown here is derived from an EMBL/GenBank/DDBJ whole genome shotgun (WGS) entry which is preliminary data.</text>
</comment>
<comment type="similarity">
    <text evidence="1">Belongs to the 'phage' integrase family.</text>
</comment>
<dbReference type="GO" id="GO:0015074">
    <property type="term" value="P:DNA integration"/>
    <property type="evidence" value="ECO:0007669"/>
    <property type="project" value="UniProtKB-KW"/>
</dbReference>
<dbReference type="GO" id="GO:0006310">
    <property type="term" value="P:DNA recombination"/>
    <property type="evidence" value="ECO:0007669"/>
    <property type="project" value="UniProtKB-KW"/>
</dbReference>
<keyword evidence="3" id="KW-0233">DNA recombination</keyword>
<dbReference type="Gene3D" id="1.10.443.10">
    <property type="entry name" value="Intergrase catalytic core"/>
    <property type="match status" value="1"/>
</dbReference>
<gene>
    <name evidence="4" type="ORF">XBP1_2010003</name>
</gene>
<dbReference type="HOGENOM" id="CLU_046849_0_0_6"/>
<dbReference type="InterPro" id="IPR050808">
    <property type="entry name" value="Phage_Integrase"/>
</dbReference>
<dbReference type="PANTHER" id="PTHR30629">
    <property type="entry name" value="PROPHAGE INTEGRASE"/>
    <property type="match status" value="1"/>
</dbReference>
<sequence>MKSAVTQLPKSQQNDEFLSAMASWESCKPFYTSSHMKICVAAAKTILKHLGKPRRSKYEKENYLRMDFSKAGKVTIYAEYPKSMGLKGKKLGEWPELSLPIAREKAQELAKEGLTADSVHQLLDAYENDLKAKVSRMKLGEHSFYTYSCRIKQLRVSFDQREVFSDVSYQRLIDVLDLWIETKSNNQAFELFAELRRFWKFAAPLNCGGKNIAASIPDDYISSRVQRPTPTRRFTDIESIAKLWINVAACASVHQKNAIRYMILTGVRPINVSNLRWEYINEDAGEIIYPAGLTGMRGAMKTQKEFRLPITPMLKIIINEQKAWRDSVDGCNQDYVFLQPTNISNPFSKRSLDKLIKTYSPDNALKGVVHEGTIKGKSSAFNTMCRKFLKSNIIAQMRAKGYSRSDTREISLLCMHHSDKNSDPMAEHYDFSDEILQEEISLKRQAFEAHEFSIMTQVTLLRRKS</sequence>